<dbReference type="CDD" id="cd03187">
    <property type="entry name" value="GST_C_Phi"/>
    <property type="match status" value="1"/>
</dbReference>
<dbReference type="InterPro" id="IPR010987">
    <property type="entry name" value="Glutathione-S-Trfase_C-like"/>
</dbReference>
<dbReference type="SFLD" id="SFLDS00019">
    <property type="entry name" value="Glutathione_Transferase_(cytos"/>
    <property type="match status" value="1"/>
</dbReference>
<keyword evidence="8" id="KW-1185">Reference proteome</keyword>
<dbReference type="OrthoDB" id="422574at2759"/>
<dbReference type="CDD" id="cd03053">
    <property type="entry name" value="GST_N_Phi"/>
    <property type="match status" value="1"/>
</dbReference>
<organism evidence="7 8">
    <name type="scientific">Amborella trichopoda</name>
    <dbReference type="NCBI Taxonomy" id="13333"/>
    <lineage>
        <taxon>Eukaryota</taxon>
        <taxon>Viridiplantae</taxon>
        <taxon>Streptophyta</taxon>
        <taxon>Embryophyta</taxon>
        <taxon>Tracheophyta</taxon>
        <taxon>Spermatophyta</taxon>
        <taxon>Magnoliopsida</taxon>
        <taxon>Amborellales</taxon>
        <taxon>Amborellaceae</taxon>
        <taxon>Amborella</taxon>
    </lineage>
</organism>
<reference evidence="8" key="1">
    <citation type="journal article" date="2013" name="Science">
        <title>The Amborella genome and the evolution of flowering plants.</title>
        <authorList>
            <consortium name="Amborella Genome Project"/>
        </authorList>
    </citation>
    <scope>NUCLEOTIDE SEQUENCE [LARGE SCALE GENOMIC DNA]</scope>
</reference>
<dbReference type="Pfam" id="PF02798">
    <property type="entry name" value="GST_N"/>
    <property type="match status" value="1"/>
</dbReference>
<dbReference type="InterPro" id="IPR004045">
    <property type="entry name" value="Glutathione_S-Trfase_N"/>
</dbReference>
<dbReference type="InterPro" id="IPR034347">
    <property type="entry name" value="GST_Phi_C"/>
</dbReference>
<feature type="domain" description="GST N-terminal" evidence="5">
    <location>
        <begin position="2"/>
        <end position="83"/>
    </location>
</feature>
<dbReference type="Gene3D" id="3.40.30.10">
    <property type="entry name" value="Glutaredoxin"/>
    <property type="match status" value="1"/>
</dbReference>
<keyword evidence="3" id="KW-0808">Transferase</keyword>
<dbReference type="Gene3D" id="1.20.1050.10">
    <property type="match status" value="1"/>
</dbReference>
<evidence type="ECO:0000313" key="7">
    <source>
        <dbReference type="EMBL" id="ERM96285.1"/>
    </source>
</evidence>
<protein>
    <recommendedName>
        <fullName evidence="2">glutathione transferase</fullName>
        <ecNumber evidence="2">2.5.1.18</ecNumber>
    </recommendedName>
</protein>
<dbReference type="FunFam" id="1.20.1050.10:FF:000004">
    <property type="entry name" value="Glutathione S-transferase F2"/>
    <property type="match status" value="1"/>
</dbReference>
<dbReference type="PROSITE" id="PS50404">
    <property type="entry name" value="GST_NTER"/>
    <property type="match status" value="1"/>
</dbReference>
<accession>W1NM30</accession>
<dbReference type="GO" id="GO:0004364">
    <property type="term" value="F:glutathione transferase activity"/>
    <property type="evidence" value="ECO:0000318"/>
    <property type="project" value="GO_Central"/>
</dbReference>
<dbReference type="GO" id="GO:0009636">
    <property type="term" value="P:response to toxic substance"/>
    <property type="evidence" value="ECO:0007669"/>
    <property type="project" value="UniProtKB-ARBA"/>
</dbReference>
<dbReference type="STRING" id="13333.W1NM30"/>
<dbReference type="SUPFAM" id="SSF52833">
    <property type="entry name" value="Thioredoxin-like"/>
    <property type="match status" value="1"/>
</dbReference>
<dbReference type="GO" id="GO:0043295">
    <property type="term" value="F:glutathione binding"/>
    <property type="evidence" value="ECO:0000318"/>
    <property type="project" value="GO_Central"/>
</dbReference>
<dbReference type="PANTHER" id="PTHR43900">
    <property type="entry name" value="GLUTATHIONE S-TRANSFERASE RHO"/>
    <property type="match status" value="1"/>
</dbReference>
<dbReference type="OMA" id="QGEKWMD"/>
<dbReference type="InterPro" id="IPR040079">
    <property type="entry name" value="Glutathione_S-Trfase"/>
</dbReference>
<dbReference type="AlphaFoldDB" id="W1NM30"/>
<sequence length="219" mass="24955">MAAVKVFGPPMSTAVARVLACLYEKQAEFELVRIDMSKGQHKKPEYLAIQPFGQVPAFQDENVILLESRAISRYIVDKYQDQGTPGLLGSNFIERASIDQWIEAEAQSFQPPSGALVFQLFFAPLMGLKTDKVIIDQNQAKLEKVLDIYEKMLEENRFLAGDRFTLADLTHLPNCEYLVQKTDRSGLILGRKNVRRWWEEISSRPAWKKVVELQVAPPK</sequence>
<dbReference type="InterPro" id="IPR036282">
    <property type="entry name" value="Glutathione-S-Trfase_C_sf"/>
</dbReference>
<dbReference type="SUPFAM" id="SSF47616">
    <property type="entry name" value="GST C-terminal domain-like"/>
    <property type="match status" value="1"/>
</dbReference>
<dbReference type="SFLD" id="SFLDG01154">
    <property type="entry name" value="Main.5:_Phi-like"/>
    <property type="match status" value="1"/>
</dbReference>
<dbReference type="GO" id="GO:0006749">
    <property type="term" value="P:glutathione metabolic process"/>
    <property type="evidence" value="ECO:0000318"/>
    <property type="project" value="GO_Central"/>
</dbReference>
<dbReference type="Gramene" id="ERM96285">
    <property type="protein sequence ID" value="ERM96285"/>
    <property type="gene ID" value="AMTR_s00001p00173570"/>
</dbReference>
<dbReference type="EMBL" id="KI397142">
    <property type="protein sequence ID" value="ERM96285.1"/>
    <property type="molecule type" value="Genomic_DNA"/>
</dbReference>
<evidence type="ECO:0000256" key="3">
    <source>
        <dbReference type="ARBA" id="ARBA00022679"/>
    </source>
</evidence>
<comment type="similarity">
    <text evidence="1">Belongs to the GST superfamily. Phi family.</text>
</comment>
<dbReference type="PANTHER" id="PTHR43900:SF96">
    <property type="entry name" value="GLUTATHIONE TRANSFERASE"/>
    <property type="match status" value="1"/>
</dbReference>
<dbReference type="GO" id="GO:0005737">
    <property type="term" value="C:cytoplasm"/>
    <property type="evidence" value="ECO:0000318"/>
    <property type="project" value="GO_Central"/>
</dbReference>
<dbReference type="SFLD" id="SFLDG00358">
    <property type="entry name" value="Main_(cytGST)"/>
    <property type="match status" value="1"/>
</dbReference>
<dbReference type="eggNOG" id="KOG0867">
    <property type="taxonomic scope" value="Eukaryota"/>
</dbReference>
<feature type="domain" description="GST C-terminal" evidence="6">
    <location>
        <begin position="91"/>
        <end position="219"/>
    </location>
</feature>
<dbReference type="HOGENOM" id="CLU_011226_5_1_1"/>
<comment type="catalytic activity">
    <reaction evidence="4">
        <text>RX + glutathione = an S-substituted glutathione + a halide anion + H(+)</text>
        <dbReference type="Rhea" id="RHEA:16437"/>
        <dbReference type="ChEBI" id="CHEBI:15378"/>
        <dbReference type="ChEBI" id="CHEBI:16042"/>
        <dbReference type="ChEBI" id="CHEBI:17792"/>
        <dbReference type="ChEBI" id="CHEBI:57925"/>
        <dbReference type="ChEBI" id="CHEBI:90779"/>
        <dbReference type="EC" id="2.5.1.18"/>
    </reaction>
</comment>
<dbReference type="InterPro" id="IPR004046">
    <property type="entry name" value="GST_C"/>
</dbReference>
<dbReference type="PROSITE" id="PS50405">
    <property type="entry name" value="GST_CTER"/>
    <property type="match status" value="1"/>
</dbReference>
<evidence type="ECO:0000256" key="2">
    <source>
        <dbReference type="ARBA" id="ARBA00012452"/>
    </source>
</evidence>
<evidence type="ECO:0000256" key="1">
    <source>
        <dbReference type="ARBA" id="ARBA00010128"/>
    </source>
</evidence>
<dbReference type="Proteomes" id="UP000017836">
    <property type="component" value="Unassembled WGS sequence"/>
</dbReference>
<evidence type="ECO:0000313" key="8">
    <source>
        <dbReference type="Proteomes" id="UP000017836"/>
    </source>
</evidence>
<evidence type="ECO:0000259" key="5">
    <source>
        <dbReference type="PROSITE" id="PS50404"/>
    </source>
</evidence>
<dbReference type="FunFam" id="3.40.30.10:FF:000016">
    <property type="entry name" value="Glutathione S-transferase F2"/>
    <property type="match status" value="1"/>
</dbReference>
<dbReference type="InterPro" id="IPR036249">
    <property type="entry name" value="Thioredoxin-like_sf"/>
</dbReference>
<evidence type="ECO:0000259" key="6">
    <source>
        <dbReference type="PROSITE" id="PS50405"/>
    </source>
</evidence>
<dbReference type="EC" id="2.5.1.18" evidence="2"/>
<dbReference type="Pfam" id="PF00043">
    <property type="entry name" value="GST_C"/>
    <property type="match status" value="1"/>
</dbReference>
<proteinExistence type="inferred from homology"/>
<name>W1NM30_AMBTC</name>
<gene>
    <name evidence="7" type="ORF">AMTR_s00001p00173570</name>
</gene>
<evidence type="ECO:0000256" key="4">
    <source>
        <dbReference type="ARBA" id="ARBA00047960"/>
    </source>
</evidence>